<comment type="caution">
    <text evidence="2">The sequence shown here is derived from an EMBL/GenBank/DDBJ whole genome shotgun (WGS) entry which is preliminary data.</text>
</comment>
<feature type="compositionally biased region" description="Low complexity" evidence="1">
    <location>
        <begin position="70"/>
        <end position="80"/>
    </location>
</feature>
<evidence type="ECO:0000256" key="1">
    <source>
        <dbReference type="SAM" id="MobiDB-lite"/>
    </source>
</evidence>
<feature type="region of interest" description="Disordered" evidence="1">
    <location>
        <begin position="30"/>
        <end position="89"/>
    </location>
</feature>
<proteinExistence type="predicted"/>
<reference evidence="2" key="1">
    <citation type="submission" date="2021-11" db="EMBL/GenBank/DDBJ databases">
        <authorList>
            <consortium name="Genoscope - CEA"/>
            <person name="William W."/>
        </authorList>
    </citation>
    <scope>NUCLEOTIDE SEQUENCE</scope>
</reference>
<evidence type="ECO:0000313" key="3">
    <source>
        <dbReference type="Proteomes" id="UP000789595"/>
    </source>
</evidence>
<name>A0A8J2SF65_9STRA</name>
<keyword evidence="3" id="KW-1185">Reference proteome</keyword>
<dbReference type="AlphaFoldDB" id="A0A8J2SF65"/>
<dbReference type="EMBL" id="CAKKNE010000001">
    <property type="protein sequence ID" value="CAH0366421.1"/>
    <property type="molecule type" value="Genomic_DNA"/>
</dbReference>
<accession>A0A8J2SF65</accession>
<evidence type="ECO:0008006" key="4">
    <source>
        <dbReference type="Google" id="ProtNLM"/>
    </source>
</evidence>
<protein>
    <recommendedName>
        <fullName evidence="4">SAM domain-containing protein</fullName>
    </recommendedName>
</protein>
<sequence>MSFFFRKRTPRGPPPAHCKTCKARLDACSCKSTDEESYEERRASAATTTEAPRRRNWFGRSAPAAPEPAPAAARPAPADAAVDDGSCEDATPRLDAAAERRLESVYAAYVDDAARANAGARLQESDAPPISCFGEDAFCMAHTGRSAVSGVVDYQSMATRNRLDAGPLALTPPKKPSPGLEGRYRSLARIDTSAAPAPAARSGGLELYLESRGLGAYAPRIRALGARKVADLQLLSDEDIDDLGVPKELRVVLKVSLS</sequence>
<organism evidence="2 3">
    <name type="scientific">Pelagomonas calceolata</name>
    <dbReference type="NCBI Taxonomy" id="35677"/>
    <lineage>
        <taxon>Eukaryota</taxon>
        <taxon>Sar</taxon>
        <taxon>Stramenopiles</taxon>
        <taxon>Ochrophyta</taxon>
        <taxon>Pelagophyceae</taxon>
        <taxon>Pelagomonadales</taxon>
        <taxon>Pelagomonadaceae</taxon>
        <taxon>Pelagomonas</taxon>
    </lineage>
</organism>
<dbReference type="Proteomes" id="UP000789595">
    <property type="component" value="Unassembled WGS sequence"/>
</dbReference>
<gene>
    <name evidence="2" type="ORF">PECAL_1P29130</name>
</gene>
<evidence type="ECO:0000313" key="2">
    <source>
        <dbReference type="EMBL" id="CAH0366421.1"/>
    </source>
</evidence>